<dbReference type="GO" id="GO:0009060">
    <property type="term" value="P:aerobic respiration"/>
    <property type="evidence" value="ECO:0007669"/>
    <property type="project" value="TreeGrafter"/>
</dbReference>
<evidence type="ECO:0000256" key="10">
    <source>
        <dbReference type="ARBA" id="ARBA00023128"/>
    </source>
</evidence>
<feature type="transmembrane region" description="Helical" evidence="14">
    <location>
        <begin position="6"/>
        <end position="29"/>
    </location>
</feature>
<sequence>MELKDFIMNLVGAILIMVGVLLGVAFLTLMERKVLGYVQIRKGPNKLGVMGLFQPFSDAIKLFSKEVFFPLMSNYLIYWVAPVMGLFISLFIWMVLPYLVGLNFMGLGFLFFICCLSLGVYIVMMSGWASNSNYAMLGAIRSIAQTISYEVSLIFFLLCLVILIMDFNLVKFVEYQELIWFILILLPVGLGFFSSLLAETNRTPFDFSEGESELVSGFNIEYGSGEFAFMFMAEYSMILLMSMVFSLMFLGAGLIYFSFYGKVVVVAFLVILVRGMLPRFRYDKLMYLTWKIYLPLSLNVFLLMVGLISVLSWNKFSTN</sequence>
<keyword evidence="12" id="KW-0520">NAD</keyword>
<evidence type="ECO:0000256" key="7">
    <source>
        <dbReference type="ARBA" id="ARBA00022792"/>
    </source>
</evidence>
<dbReference type="HAMAP" id="MF_01350">
    <property type="entry name" value="NDH1_NuoH"/>
    <property type="match status" value="1"/>
</dbReference>
<gene>
    <name evidence="15" type="primary">ND1</name>
</gene>
<evidence type="ECO:0000256" key="13">
    <source>
        <dbReference type="RuleBase" id="RU000473"/>
    </source>
</evidence>
<dbReference type="EC" id="7.1.1.2" evidence="13"/>
<dbReference type="GO" id="GO:0005743">
    <property type="term" value="C:mitochondrial inner membrane"/>
    <property type="evidence" value="ECO:0007669"/>
    <property type="project" value="UniProtKB-SubCell"/>
</dbReference>
<comment type="similarity">
    <text evidence="3 12">Belongs to the complex I subunit 1 family.</text>
</comment>
<accession>A0A9E8LNR7</accession>
<comment type="catalytic activity">
    <reaction evidence="13">
        <text>a ubiquinone + NADH + 5 H(+)(in) = a ubiquinol + NAD(+) + 4 H(+)(out)</text>
        <dbReference type="Rhea" id="RHEA:29091"/>
        <dbReference type="Rhea" id="RHEA-COMP:9565"/>
        <dbReference type="Rhea" id="RHEA-COMP:9566"/>
        <dbReference type="ChEBI" id="CHEBI:15378"/>
        <dbReference type="ChEBI" id="CHEBI:16389"/>
        <dbReference type="ChEBI" id="CHEBI:17976"/>
        <dbReference type="ChEBI" id="CHEBI:57540"/>
        <dbReference type="ChEBI" id="CHEBI:57945"/>
        <dbReference type="EC" id="7.1.1.2"/>
    </reaction>
</comment>
<evidence type="ECO:0000256" key="9">
    <source>
        <dbReference type="ARBA" id="ARBA00023075"/>
    </source>
</evidence>
<dbReference type="InterPro" id="IPR018086">
    <property type="entry name" value="NADH_UbQ_OxRdtase_su1_CS"/>
</dbReference>
<dbReference type="PROSITE" id="PS00667">
    <property type="entry name" value="COMPLEX1_ND1_1"/>
    <property type="match status" value="1"/>
</dbReference>
<feature type="transmembrane region" description="Helical" evidence="14">
    <location>
        <begin position="102"/>
        <end position="126"/>
    </location>
</feature>
<reference evidence="15" key="1">
    <citation type="submission" date="2021-11" db="EMBL/GenBank/DDBJ databases">
        <authorList>
            <person name="Ge X.-Y."/>
            <person name="Peng L."/>
            <person name="Sun C.-H."/>
            <person name="Wang B.-X."/>
        </authorList>
    </citation>
    <scope>NUCLEOTIDE SEQUENCE</scope>
</reference>
<feature type="transmembrane region" description="Helical" evidence="14">
    <location>
        <begin position="179"/>
        <end position="198"/>
    </location>
</feature>
<comment type="subcellular location">
    <subcellularLocation>
        <location evidence="2 12">Mitochondrion inner membrane</location>
        <topology evidence="2 12">Multi-pass membrane protein</topology>
    </subcellularLocation>
</comment>
<feature type="transmembrane region" description="Helical" evidence="14">
    <location>
        <begin position="237"/>
        <end position="257"/>
    </location>
</feature>
<evidence type="ECO:0000256" key="2">
    <source>
        <dbReference type="ARBA" id="ARBA00004448"/>
    </source>
</evidence>
<evidence type="ECO:0000313" key="15">
    <source>
        <dbReference type="EMBL" id="UZZ43869.1"/>
    </source>
</evidence>
<evidence type="ECO:0000256" key="8">
    <source>
        <dbReference type="ARBA" id="ARBA00022989"/>
    </source>
</evidence>
<feature type="transmembrane region" description="Helical" evidence="14">
    <location>
        <begin position="292"/>
        <end position="313"/>
    </location>
</feature>
<proteinExistence type="inferred from homology"/>
<evidence type="ECO:0000256" key="3">
    <source>
        <dbReference type="ARBA" id="ARBA00010535"/>
    </source>
</evidence>
<evidence type="ECO:0000256" key="1">
    <source>
        <dbReference type="ARBA" id="ARBA00003257"/>
    </source>
</evidence>
<feature type="transmembrane region" description="Helical" evidence="14">
    <location>
        <begin position="263"/>
        <end position="280"/>
    </location>
</feature>
<dbReference type="GeneID" id="77425340"/>
<feature type="transmembrane region" description="Helical" evidence="14">
    <location>
        <begin position="147"/>
        <end position="167"/>
    </location>
</feature>
<dbReference type="GO" id="GO:0008137">
    <property type="term" value="F:NADH dehydrogenase (ubiquinone) activity"/>
    <property type="evidence" value="ECO:0007669"/>
    <property type="project" value="UniProtKB-EC"/>
</dbReference>
<keyword evidence="11 14" id="KW-0472">Membrane</keyword>
<keyword evidence="6 12" id="KW-0812">Transmembrane</keyword>
<evidence type="ECO:0000256" key="11">
    <source>
        <dbReference type="ARBA" id="ARBA00023136"/>
    </source>
</evidence>
<keyword evidence="8 14" id="KW-1133">Transmembrane helix</keyword>
<keyword evidence="5" id="KW-0813">Transport</keyword>
<protein>
    <recommendedName>
        <fullName evidence="4 13">NADH-ubiquinone oxidoreductase chain 1</fullName>
        <ecNumber evidence="13">7.1.1.2</ecNumber>
    </recommendedName>
</protein>
<dbReference type="AlphaFoldDB" id="A0A9E8LNR7"/>
<dbReference type="PROSITE" id="PS00668">
    <property type="entry name" value="COMPLEX1_ND1_2"/>
    <property type="match status" value="1"/>
</dbReference>
<evidence type="ECO:0000256" key="12">
    <source>
        <dbReference type="RuleBase" id="RU000471"/>
    </source>
</evidence>
<dbReference type="CTD" id="4535"/>
<comment type="function">
    <text evidence="1">Core subunit of the mitochondrial membrane respiratory chain NADH dehydrogenase (Complex I) that is believed to belong to the minimal assembly required for catalysis. Complex I functions in the transfer of electrons from NADH to the respiratory chain. The immediate electron acceptor for the enzyme is believed to be ubiquinone.</text>
</comment>
<evidence type="ECO:0000256" key="5">
    <source>
        <dbReference type="ARBA" id="ARBA00022448"/>
    </source>
</evidence>
<dbReference type="PANTHER" id="PTHR11432:SF3">
    <property type="entry name" value="NADH-UBIQUINONE OXIDOREDUCTASE CHAIN 1"/>
    <property type="match status" value="1"/>
</dbReference>
<reference evidence="15" key="2">
    <citation type="journal article" date="2022" name="Syst. Entomol.">
        <title>Massive gene rearrangements of mitochondrial genomes and implications for the phylogeny of Trichoptera (Insecta).</title>
        <authorList>
            <person name="Ge X."/>
            <person name="Peng L."/>
            <person name="Vogler A.P."/>
            <person name="Morse J.C."/>
            <person name="Yang L."/>
            <person name="Sun C."/>
            <person name="Wang B."/>
        </authorList>
    </citation>
    <scope>NUCLEOTIDE SEQUENCE</scope>
</reference>
<dbReference type="InterPro" id="IPR001694">
    <property type="entry name" value="NADH_UbQ_OxRdtase_su1/FPO"/>
</dbReference>
<evidence type="ECO:0000256" key="14">
    <source>
        <dbReference type="SAM" id="Phobius"/>
    </source>
</evidence>
<feature type="transmembrane region" description="Helical" evidence="14">
    <location>
        <begin position="75"/>
        <end position="96"/>
    </location>
</feature>
<evidence type="ECO:0000256" key="6">
    <source>
        <dbReference type="ARBA" id="ARBA00022692"/>
    </source>
</evidence>
<geneLocation type="mitochondrion" evidence="15"/>
<evidence type="ECO:0000256" key="4">
    <source>
        <dbReference type="ARBA" id="ARBA00021009"/>
    </source>
</evidence>
<organism evidence="15">
    <name type="scientific">Diplectrona hexapetala</name>
    <name type="common">nom. nud.</name>
    <dbReference type="NCBI Taxonomy" id="2904920"/>
    <lineage>
        <taxon>Eukaryota</taxon>
        <taxon>Metazoa</taxon>
        <taxon>Ecdysozoa</taxon>
        <taxon>Arthropoda</taxon>
        <taxon>Hexapoda</taxon>
        <taxon>Insecta</taxon>
        <taxon>Pterygota</taxon>
        <taxon>Neoptera</taxon>
        <taxon>Endopterygota</taxon>
        <taxon>Trichoptera</taxon>
        <taxon>Annulipalpia</taxon>
        <taxon>Hydropsychoidea</taxon>
        <taxon>Hydropsychidae</taxon>
        <taxon>Diplectroninae</taxon>
        <taxon>Diplectrona</taxon>
    </lineage>
</organism>
<name>A0A9E8LNR7_9NEOP</name>
<dbReference type="RefSeq" id="YP_010586133.1">
    <property type="nucleotide sequence ID" value="NC_069251.1"/>
</dbReference>
<dbReference type="GO" id="GO:0003954">
    <property type="term" value="F:NADH dehydrogenase activity"/>
    <property type="evidence" value="ECO:0007669"/>
    <property type="project" value="TreeGrafter"/>
</dbReference>
<keyword evidence="10 13" id="KW-0496">Mitochondrion</keyword>
<dbReference type="EMBL" id="OL678009">
    <property type="protein sequence ID" value="UZZ43869.1"/>
    <property type="molecule type" value="Genomic_DNA"/>
</dbReference>
<keyword evidence="7" id="KW-0999">Mitochondrion inner membrane</keyword>
<dbReference type="Pfam" id="PF00146">
    <property type="entry name" value="NADHdh"/>
    <property type="match status" value="1"/>
</dbReference>
<dbReference type="PANTHER" id="PTHR11432">
    <property type="entry name" value="NADH DEHYDROGENASE SUBUNIT 1"/>
    <property type="match status" value="1"/>
</dbReference>
<keyword evidence="9 13" id="KW-0830">Ubiquinone</keyword>